<evidence type="ECO:0000256" key="3">
    <source>
        <dbReference type="SAM" id="MobiDB-lite"/>
    </source>
</evidence>
<keyword evidence="5" id="KW-1185">Reference proteome</keyword>
<dbReference type="EnsemblMetazoa" id="GBRI033077-RA">
    <property type="protein sequence ID" value="GBRI033077-PA"/>
    <property type="gene ID" value="GBRI033077"/>
</dbReference>
<dbReference type="STRING" id="37001.A0A1A9WUQ5"/>
<dbReference type="AlphaFoldDB" id="A0A1A9WUQ5"/>
<dbReference type="Proteomes" id="UP000091820">
    <property type="component" value="Unassembled WGS sequence"/>
</dbReference>
<reference evidence="4" key="2">
    <citation type="submission" date="2020-05" db="UniProtKB">
        <authorList>
            <consortium name="EnsemblMetazoa"/>
        </authorList>
    </citation>
    <scope>IDENTIFICATION</scope>
    <source>
        <strain evidence="4">IAEA</strain>
    </source>
</reference>
<proteinExistence type="predicted"/>
<dbReference type="SUPFAM" id="SSF48452">
    <property type="entry name" value="TPR-like"/>
    <property type="match status" value="1"/>
</dbReference>
<evidence type="ECO:0000256" key="2">
    <source>
        <dbReference type="ARBA" id="ARBA00022803"/>
    </source>
</evidence>
<dbReference type="GO" id="GO:0060271">
    <property type="term" value="P:cilium assembly"/>
    <property type="evidence" value="ECO:0007669"/>
    <property type="project" value="TreeGrafter"/>
</dbReference>
<protein>
    <recommendedName>
        <fullName evidence="6">Tetratricopeptide repeat protein 18</fullName>
    </recommendedName>
</protein>
<sequence length="792" mass="91683">MFNLIVKKKNKQLVGAEKPMGVFLYLQPKAIMYPKEDNALINIVMEHPLGPITRLSNKYKPENVINVNKFDSEKPTFSITIKQDGLADVEECIDSPLILTLYEQEIRDDISETSTESRPPHKYQGRAIAQGHMDLIQYFTKKRIMLNVNVFLYPLNPREDDVTCKMVWDVYSLMPLLKTVNFSNILFITLTSIYNIDGSFLDDYQNLASTFWLRINSWSERESNDKIFICKYTGFSKQIIIEQTKYYKWENMKNAEYNNYNSMAILSGSSFNIHKIFNNLFCTENFNFNFWDVDMNNDYCLVCNSLHRFVLTDKMQTVLEQHLACGRSEIVVDIFDDSQPTNILLQGVIDLSIFMYPKITECSFAVDLNPPIELTRSSALSSPVSSGRKRSQSPQLPKHKQSEKDVGKPIFAVVKICVQVPITDPPQDANVLFNNIDPINIDMTRDVYQSCGAAKIRDSLFPTGEAQCVRSYQEFDDNVLKLRENITAGNLFPTDKDDKEKLCQTPDMSNRILSLIACDFNVRYPTNTNRDFVLKDQFSTSSMLRFYGFLYDLELEDYDSARDYIQMPLSEQDMEGQLFTNICKLYLDYIRDKNDSDINDNLEIDLLKALRNLCEMQQPTLPNAFINLTNGNIEYFRNPNDSAWIRYYASILDTENVEDTFHFQLGTLRYAAKMMEQKEYESAIRALDYASDNYNHGLFKSVAKAKALYYLGRLKEAERYLAEGTNYDLFLPNVWAGLALINLRLGENYKALECWIYARLNPDYAIDEEILDELRKIDHDNVKLYVDIPNSS</sequence>
<dbReference type="GO" id="GO:0031514">
    <property type="term" value="C:motile cilium"/>
    <property type="evidence" value="ECO:0007669"/>
    <property type="project" value="TreeGrafter"/>
</dbReference>
<dbReference type="VEuPathDB" id="VectorBase:GBRI033077"/>
<dbReference type="PANTHER" id="PTHR44314:SF1">
    <property type="entry name" value="CILIA- AND FLAGELLA-ASSOCIATED PROTEIN 70"/>
    <property type="match status" value="1"/>
</dbReference>
<name>A0A1A9WUQ5_9MUSC</name>
<dbReference type="PANTHER" id="PTHR44314">
    <property type="entry name" value="CILIA- AND FLAGELLA-ASSOCIATED PROTEIN 70"/>
    <property type="match status" value="1"/>
</dbReference>
<evidence type="ECO:0000313" key="4">
    <source>
        <dbReference type="EnsemblMetazoa" id="GBRI033077-PA"/>
    </source>
</evidence>
<evidence type="ECO:0000313" key="5">
    <source>
        <dbReference type="Proteomes" id="UP000091820"/>
    </source>
</evidence>
<dbReference type="InterPro" id="IPR052628">
    <property type="entry name" value="CFAP70"/>
</dbReference>
<feature type="compositionally biased region" description="Basic residues" evidence="3">
    <location>
        <begin position="387"/>
        <end position="399"/>
    </location>
</feature>
<feature type="region of interest" description="Disordered" evidence="3">
    <location>
        <begin position="377"/>
        <end position="404"/>
    </location>
</feature>
<accession>A0A1A9WUQ5</accession>
<dbReference type="GO" id="GO:0070062">
    <property type="term" value="C:extracellular exosome"/>
    <property type="evidence" value="ECO:0007669"/>
    <property type="project" value="TreeGrafter"/>
</dbReference>
<evidence type="ECO:0000256" key="1">
    <source>
        <dbReference type="ARBA" id="ARBA00022737"/>
    </source>
</evidence>
<dbReference type="Gene3D" id="1.25.40.10">
    <property type="entry name" value="Tetratricopeptide repeat domain"/>
    <property type="match status" value="1"/>
</dbReference>
<reference evidence="5" key="1">
    <citation type="submission" date="2014-03" db="EMBL/GenBank/DDBJ databases">
        <authorList>
            <person name="Aksoy S."/>
            <person name="Warren W."/>
            <person name="Wilson R.K."/>
        </authorList>
    </citation>
    <scope>NUCLEOTIDE SEQUENCE [LARGE SCALE GENOMIC DNA]</scope>
    <source>
        <strain evidence="5">IAEA</strain>
    </source>
</reference>
<keyword evidence="2" id="KW-0802">TPR repeat</keyword>
<organism evidence="4 5">
    <name type="scientific">Glossina brevipalpis</name>
    <dbReference type="NCBI Taxonomy" id="37001"/>
    <lineage>
        <taxon>Eukaryota</taxon>
        <taxon>Metazoa</taxon>
        <taxon>Ecdysozoa</taxon>
        <taxon>Arthropoda</taxon>
        <taxon>Hexapoda</taxon>
        <taxon>Insecta</taxon>
        <taxon>Pterygota</taxon>
        <taxon>Neoptera</taxon>
        <taxon>Endopterygota</taxon>
        <taxon>Diptera</taxon>
        <taxon>Brachycera</taxon>
        <taxon>Muscomorpha</taxon>
        <taxon>Hippoboscoidea</taxon>
        <taxon>Glossinidae</taxon>
        <taxon>Glossina</taxon>
    </lineage>
</organism>
<dbReference type="InterPro" id="IPR011990">
    <property type="entry name" value="TPR-like_helical_dom_sf"/>
</dbReference>
<evidence type="ECO:0008006" key="6">
    <source>
        <dbReference type="Google" id="ProtNLM"/>
    </source>
</evidence>
<keyword evidence="1" id="KW-0677">Repeat</keyword>
<dbReference type="GO" id="GO:0003341">
    <property type="term" value="P:cilium movement"/>
    <property type="evidence" value="ECO:0007669"/>
    <property type="project" value="TreeGrafter"/>
</dbReference>